<feature type="compositionally biased region" description="Basic and acidic residues" evidence="2">
    <location>
        <begin position="220"/>
        <end position="236"/>
    </location>
</feature>
<protein>
    <recommendedName>
        <fullName evidence="3">PIH1D1/2/3 CS-like domain-containing protein</fullName>
    </recommendedName>
</protein>
<dbReference type="InterPro" id="IPR041442">
    <property type="entry name" value="PIH1D1/2/3_CS-like"/>
</dbReference>
<evidence type="ECO:0000259" key="3">
    <source>
        <dbReference type="Pfam" id="PF18201"/>
    </source>
</evidence>
<sequence>MCAAADAAANARGQGGVVAAGQHATVEAISGEAGPEVRITMSVPFELRSMAEAELDINEALVVLRGPKAEEVLAPLPDGFRLDPERAAAKYSRKTRQLVVSAPSAWSSPGDQALPLDQQATASAHAEEPLPAREPQLAQLAPEPPPAPEPPAAPQGSPEAVEEEDEDDDLPPPLEVARSAAARGAASSASAATGPAQTGPGGGAAEGNEAADALMQKALAAREQKRLEGEAARRGADLSSSGGLKKGFLSGGKSSKRREPPAAASAEDGAPLGNAWITYVAGSGDAESARRESLKLPEVQAALRDGANKLREDKSWVTPELLNAMQSRPDLLKGLSDPKMQQAMQLMQSDPEEAKRRFGNDPGVTSFLKEFSSLMGTHFDILSKSKEPGGASASPPKAEAAKSSAAPALPAPPQAPGGGEAPLLLEPEVERAFRDPEVQALLAELRAGRPLELHELRCANPRLFMKMKVLLDAGLLGLQR</sequence>
<organism evidence="4 5">
    <name type="scientific">Prorocentrum cordatum</name>
    <dbReference type="NCBI Taxonomy" id="2364126"/>
    <lineage>
        <taxon>Eukaryota</taxon>
        <taxon>Sar</taxon>
        <taxon>Alveolata</taxon>
        <taxon>Dinophyceae</taxon>
        <taxon>Prorocentrales</taxon>
        <taxon>Prorocentraceae</taxon>
        <taxon>Prorocentrum</taxon>
    </lineage>
</organism>
<comment type="similarity">
    <text evidence="1">Belongs to the PIH1 family.</text>
</comment>
<reference evidence="4" key="1">
    <citation type="submission" date="2023-10" db="EMBL/GenBank/DDBJ databases">
        <authorList>
            <person name="Chen Y."/>
            <person name="Shah S."/>
            <person name="Dougan E. K."/>
            <person name="Thang M."/>
            <person name="Chan C."/>
        </authorList>
    </citation>
    <scope>NUCLEOTIDE SEQUENCE [LARGE SCALE GENOMIC DNA]</scope>
</reference>
<dbReference type="Proteomes" id="UP001189429">
    <property type="component" value="Unassembled WGS sequence"/>
</dbReference>
<proteinExistence type="inferred from homology"/>
<feature type="compositionally biased region" description="Low complexity" evidence="2">
    <location>
        <begin position="175"/>
        <end position="198"/>
    </location>
</feature>
<keyword evidence="5" id="KW-1185">Reference proteome</keyword>
<feature type="compositionally biased region" description="Low complexity" evidence="2">
    <location>
        <begin position="206"/>
        <end position="219"/>
    </location>
</feature>
<feature type="region of interest" description="Disordered" evidence="2">
    <location>
        <begin position="138"/>
        <end position="270"/>
    </location>
</feature>
<evidence type="ECO:0000313" key="5">
    <source>
        <dbReference type="Proteomes" id="UP001189429"/>
    </source>
</evidence>
<evidence type="ECO:0000256" key="1">
    <source>
        <dbReference type="ARBA" id="ARBA00008511"/>
    </source>
</evidence>
<name>A0ABN9RDP8_9DINO</name>
<dbReference type="Pfam" id="PF18201">
    <property type="entry name" value="PIH1_CS"/>
    <property type="match status" value="1"/>
</dbReference>
<feature type="compositionally biased region" description="Pro residues" evidence="2">
    <location>
        <begin position="142"/>
        <end position="153"/>
    </location>
</feature>
<evidence type="ECO:0000256" key="2">
    <source>
        <dbReference type="SAM" id="MobiDB-lite"/>
    </source>
</evidence>
<feature type="compositionally biased region" description="Acidic residues" evidence="2">
    <location>
        <begin position="160"/>
        <end position="170"/>
    </location>
</feature>
<feature type="compositionally biased region" description="Low complexity" evidence="2">
    <location>
        <begin position="388"/>
        <end position="408"/>
    </location>
</feature>
<comment type="caution">
    <text evidence="4">The sequence shown here is derived from an EMBL/GenBank/DDBJ whole genome shotgun (WGS) entry which is preliminary data.</text>
</comment>
<feature type="domain" description="PIH1D1/2/3 CS-like" evidence="3">
    <location>
        <begin position="36"/>
        <end position="103"/>
    </location>
</feature>
<gene>
    <name evidence="4" type="ORF">PCOR1329_LOCUS19812</name>
</gene>
<feature type="region of interest" description="Disordered" evidence="2">
    <location>
        <begin position="382"/>
        <end position="422"/>
    </location>
</feature>
<accession>A0ABN9RDP8</accession>
<dbReference type="Gene3D" id="1.10.260.100">
    <property type="match status" value="2"/>
</dbReference>
<feature type="compositionally biased region" description="Low complexity" evidence="2">
    <location>
        <begin position="238"/>
        <end position="253"/>
    </location>
</feature>
<dbReference type="EMBL" id="CAUYUJ010006358">
    <property type="protein sequence ID" value="CAK0817121.1"/>
    <property type="molecule type" value="Genomic_DNA"/>
</dbReference>
<evidence type="ECO:0000313" key="4">
    <source>
        <dbReference type="EMBL" id="CAK0817121.1"/>
    </source>
</evidence>